<reference evidence="2" key="2">
    <citation type="journal article" date="2021" name="PeerJ">
        <title>Extensive microbial diversity within the chicken gut microbiome revealed by metagenomics and culture.</title>
        <authorList>
            <person name="Gilroy R."/>
            <person name="Ravi A."/>
            <person name="Getino M."/>
            <person name="Pursley I."/>
            <person name="Horton D.L."/>
            <person name="Alikhan N.F."/>
            <person name="Baker D."/>
            <person name="Gharbi K."/>
            <person name="Hall N."/>
            <person name="Watson M."/>
            <person name="Adriaenssens E.M."/>
            <person name="Foster-Nyarko E."/>
            <person name="Jarju S."/>
            <person name="Secka A."/>
            <person name="Antonio M."/>
            <person name="Oren A."/>
            <person name="Chaudhuri R.R."/>
            <person name="La Ragione R."/>
            <person name="Hildebrand F."/>
            <person name="Pallen M.J."/>
        </authorList>
    </citation>
    <scope>NUCLEOTIDE SEQUENCE</scope>
    <source>
        <strain evidence="2">CHK184-20233</strain>
    </source>
</reference>
<evidence type="ECO:0000313" key="3">
    <source>
        <dbReference type="Proteomes" id="UP000824232"/>
    </source>
</evidence>
<dbReference type="EMBL" id="DVHC01000026">
    <property type="protein sequence ID" value="HIR58877.1"/>
    <property type="molecule type" value="Genomic_DNA"/>
</dbReference>
<feature type="transmembrane region" description="Helical" evidence="1">
    <location>
        <begin position="38"/>
        <end position="56"/>
    </location>
</feature>
<keyword evidence="1" id="KW-0812">Transmembrane</keyword>
<keyword evidence="1" id="KW-1133">Transmembrane helix</keyword>
<proteinExistence type="predicted"/>
<sequence length="205" mass="21945">MDEDFKDLKEKRSGFATAALVLGIIGICLSFIPILNNASFFLGILAVIFAIVSLIKKASKGKAIAGLILGILSVVITLSLQSSWAESLDKVSDDLDNAAGNNTEEILGKDVDVSIGTFEGSLGDYGLVDSKLTVTVTNKTDDVKSFTIQIEAVDANGSRIDTDYVYANSLGANQSQDFDIFTYVSSEDLEAMQNATFNVVEVSMY</sequence>
<organism evidence="2 3">
    <name type="scientific">Candidatus Onthousia excrementipullorum</name>
    <dbReference type="NCBI Taxonomy" id="2840884"/>
    <lineage>
        <taxon>Bacteria</taxon>
        <taxon>Bacillati</taxon>
        <taxon>Bacillota</taxon>
        <taxon>Bacilli</taxon>
        <taxon>Candidatus Onthousia</taxon>
    </lineage>
</organism>
<name>A0A9D1DTW4_9FIRM</name>
<feature type="transmembrane region" description="Helical" evidence="1">
    <location>
        <begin position="12"/>
        <end position="32"/>
    </location>
</feature>
<gene>
    <name evidence="2" type="ORF">IAB38_02395</name>
</gene>
<dbReference type="NCBIfam" id="NF038353">
    <property type="entry name" value="FxLYD_dom"/>
    <property type="match status" value="1"/>
</dbReference>
<protein>
    <submittedName>
        <fullName evidence="2">DUF4190 domain-containing protein</fullName>
    </submittedName>
</protein>
<dbReference type="InterPro" id="IPR047676">
    <property type="entry name" value="FxLYD_dom"/>
</dbReference>
<dbReference type="AlphaFoldDB" id="A0A9D1DTW4"/>
<dbReference type="Proteomes" id="UP000824232">
    <property type="component" value="Unassembled WGS sequence"/>
</dbReference>
<accession>A0A9D1DTW4</accession>
<reference evidence="2" key="1">
    <citation type="submission" date="2020-10" db="EMBL/GenBank/DDBJ databases">
        <authorList>
            <person name="Gilroy R."/>
        </authorList>
    </citation>
    <scope>NUCLEOTIDE SEQUENCE</scope>
    <source>
        <strain evidence="2">CHK184-20233</strain>
    </source>
</reference>
<comment type="caution">
    <text evidence="2">The sequence shown here is derived from an EMBL/GenBank/DDBJ whole genome shotgun (WGS) entry which is preliminary data.</text>
</comment>
<evidence type="ECO:0000313" key="2">
    <source>
        <dbReference type="EMBL" id="HIR58877.1"/>
    </source>
</evidence>
<evidence type="ECO:0000256" key="1">
    <source>
        <dbReference type="SAM" id="Phobius"/>
    </source>
</evidence>
<feature type="transmembrane region" description="Helical" evidence="1">
    <location>
        <begin position="63"/>
        <end position="84"/>
    </location>
</feature>
<keyword evidence="1" id="KW-0472">Membrane</keyword>